<accession>A0A9W6UVH3</accession>
<name>A0A9W6UVH3_9ACTN</name>
<evidence type="ECO:0000313" key="1">
    <source>
        <dbReference type="EMBL" id="GLW63948.1"/>
    </source>
</evidence>
<organism evidence="1 2">
    <name type="scientific">Actinomadura rubrobrunea</name>
    <dbReference type="NCBI Taxonomy" id="115335"/>
    <lineage>
        <taxon>Bacteria</taxon>
        <taxon>Bacillati</taxon>
        <taxon>Actinomycetota</taxon>
        <taxon>Actinomycetes</taxon>
        <taxon>Streptosporangiales</taxon>
        <taxon>Thermomonosporaceae</taxon>
        <taxon>Actinomadura</taxon>
    </lineage>
</organism>
<dbReference type="InterPro" id="IPR006311">
    <property type="entry name" value="TAT_signal"/>
</dbReference>
<gene>
    <name evidence="1" type="ORF">Arub01_21920</name>
</gene>
<dbReference type="RefSeq" id="WP_067916099.1">
    <property type="nucleotide sequence ID" value="NZ_BSRZ01000004.1"/>
</dbReference>
<dbReference type="EMBL" id="BSRZ01000004">
    <property type="protein sequence ID" value="GLW63948.1"/>
    <property type="molecule type" value="Genomic_DNA"/>
</dbReference>
<keyword evidence="2" id="KW-1185">Reference proteome</keyword>
<dbReference type="PROSITE" id="PS51318">
    <property type="entry name" value="TAT"/>
    <property type="match status" value="1"/>
</dbReference>
<dbReference type="Proteomes" id="UP001165124">
    <property type="component" value="Unassembled WGS sequence"/>
</dbReference>
<sequence>MATEIGRRELIGKGGRLVPAVGAGALLAAALAPGRASADTAAHRGFALPGTWSITIANLDVPDYPPEPGLFAFSRDGLLIGTGASRIVGFGTWKATGAAAFTVDYRHFVISDAGKVTGTVQVQQQGTLLSPTKVELTGQASQVDLDGNVVVTFRARSTGTRYGFGPADLGA</sequence>
<protein>
    <submittedName>
        <fullName evidence="1">Uncharacterized protein</fullName>
    </submittedName>
</protein>
<evidence type="ECO:0000313" key="2">
    <source>
        <dbReference type="Proteomes" id="UP001165124"/>
    </source>
</evidence>
<dbReference type="AlphaFoldDB" id="A0A9W6UVH3"/>
<comment type="caution">
    <text evidence="1">The sequence shown here is derived from an EMBL/GenBank/DDBJ whole genome shotgun (WGS) entry which is preliminary data.</text>
</comment>
<reference evidence="1" key="1">
    <citation type="submission" date="2023-02" db="EMBL/GenBank/DDBJ databases">
        <title>Actinomadura rubrobrunea NBRC 14622.</title>
        <authorList>
            <person name="Ichikawa N."/>
            <person name="Sato H."/>
            <person name="Tonouchi N."/>
        </authorList>
    </citation>
    <scope>NUCLEOTIDE SEQUENCE</scope>
    <source>
        <strain evidence="1">NBRC 14622</strain>
    </source>
</reference>
<proteinExistence type="predicted"/>